<evidence type="ECO:0000259" key="5">
    <source>
        <dbReference type="PROSITE" id="PS50977"/>
    </source>
</evidence>
<dbReference type="RefSeq" id="WP_014213026.1">
    <property type="nucleotide sequence ID" value="NC_016604.1"/>
</dbReference>
<feature type="DNA-binding region" description="H-T-H motif" evidence="4">
    <location>
        <begin position="32"/>
        <end position="51"/>
    </location>
</feature>
<evidence type="ECO:0000256" key="3">
    <source>
        <dbReference type="ARBA" id="ARBA00023163"/>
    </source>
</evidence>
<dbReference type="AlphaFoldDB" id="G8RSD9"/>
<name>G8RSD9_MYCRN</name>
<sequence length="226" mass="24624">MGKRQDTRDRIERRIIELGRRHLITDGAAGLSLRAIARDLDMVSSAVYRYVASRDELLTLLLIDAYSELADAVDDARVNTETSWRDRLRAMAHAARRWAVEHPASWALLYGSPVPGYRAPAERTVGPGTRVVGALFDVVAEGIAADDVSNTEVAVPQLLSSDFDGVRAEFAFSGDDSAVARCFLLWAGLIGAISLEVFGQYGADTLTDPGAAFDIQVTLLIEMLTR</sequence>
<dbReference type="InterPro" id="IPR009057">
    <property type="entry name" value="Homeodomain-like_sf"/>
</dbReference>
<evidence type="ECO:0000256" key="2">
    <source>
        <dbReference type="ARBA" id="ARBA00023125"/>
    </source>
</evidence>
<dbReference type="Gene3D" id="1.10.357.10">
    <property type="entry name" value="Tetracycline Repressor, domain 2"/>
    <property type="match status" value="1"/>
</dbReference>
<organism evidence="6 7">
    <name type="scientific">Mycolicibacterium rhodesiae (strain NBB3)</name>
    <name type="common">Mycobacterium rhodesiae</name>
    <dbReference type="NCBI Taxonomy" id="710685"/>
    <lineage>
        <taxon>Bacteria</taxon>
        <taxon>Bacillati</taxon>
        <taxon>Actinomycetota</taxon>
        <taxon>Actinomycetes</taxon>
        <taxon>Mycobacteriales</taxon>
        <taxon>Mycobacteriaceae</taxon>
        <taxon>Mycolicibacterium</taxon>
    </lineage>
</organism>
<dbReference type="KEGG" id="mrh:MycrhN_4801"/>
<dbReference type="PANTHER" id="PTHR30055:SF243">
    <property type="entry name" value="HTH-TYPE TRANSCRIPTIONAL REGULATOR RV1816"/>
    <property type="match status" value="1"/>
</dbReference>
<dbReference type="SUPFAM" id="SSF48498">
    <property type="entry name" value="Tetracyclin repressor-like, C-terminal domain"/>
    <property type="match status" value="1"/>
</dbReference>
<dbReference type="EMBL" id="CP003169">
    <property type="protein sequence ID" value="AEV75282.1"/>
    <property type="molecule type" value="Genomic_DNA"/>
</dbReference>
<dbReference type="InterPro" id="IPR025996">
    <property type="entry name" value="MT1864/Rv1816-like_C"/>
</dbReference>
<keyword evidence="7" id="KW-1185">Reference proteome</keyword>
<feature type="domain" description="HTH tetR-type" evidence="5">
    <location>
        <begin position="9"/>
        <end position="69"/>
    </location>
</feature>
<dbReference type="InterPro" id="IPR001647">
    <property type="entry name" value="HTH_TetR"/>
</dbReference>
<dbReference type="OrthoDB" id="3210322at2"/>
<dbReference type="GO" id="GO:0003700">
    <property type="term" value="F:DNA-binding transcription factor activity"/>
    <property type="evidence" value="ECO:0007669"/>
    <property type="project" value="TreeGrafter"/>
</dbReference>
<dbReference type="InterPro" id="IPR036271">
    <property type="entry name" value="Tet_transcr_reg_TetR-rel_C_sf"/>
</dbReference>
<protein>
    <submittedName>
        <fullName evidence="6">Transcriptional regulator</fullName>
    </submittedName>
</protein>
<evidence type="ECO:0000256" key="1">
    <source>
        <dbReference type="ARBA" id="ARBA00023015"/>
    </source>
</evidence>
<dbReference type="PANTHER" id="PTHR30055">
    <property type="entry name" value="HTH-TYPE TRANSCRIPTIONAL REGULATOR RUTR"/>
    <property type="match status" value="1"/>
</dbReference>
<dbReference type="PATRIC" id="fig|710685.3.peg.4806"/>
<dbReference type="GO" id="GO:0000976">
    <property type="term" value="F:transcription cis-regulatory region binding"/>
    <property type="evidence" value="ECO:0007669"/>
    <property type="project" value="TreeGrafter"/>
</dbReference>
<keyword evidence="2 4" id="KW-0238">DNA-binding</keyword>
<dbReference type="SUPFAM" id="SSF46689">
    <property type="entry name" value="Homeodomain-like"/>
    <property type="match status" value="1"/>
</dbReference>
<dbReference type="Pfam" id="PF13305">
    <property type="entry name" value="TetR_C_33"/>
    <property type="match status" value="1"/>
</dbReference>
<dbReference type="HOGENOM" id="CLU_069356_9_0_11"/>
<proteinExistence type="predicted"/>
<dbReference type="STRING" id="710685.MycrhN_4801"/>
<keyword evidence="1" id="KW-0805">Transcription regulation</keyword>
<accession>G8RSD9</accession>
<dbReference type="PROSITE" id="PS50977">
    <property type="entry name" value="HTH_TETR_2"/>
    <property type="match status" value="1"/>
</dbReference>
<evidence type="ECO:0000313" key="7">
    <source>
        <dbReference type="Proteomes" id="UP000005442"/>
    </source>
</evidence>
<gene>
    <name evidence="6" type="ordered locus">MycrhN_4801</name>
</gene>
<evidence type="ECO:0000256" key="4">
    <source>
        <dbReference type="PROSITE-ProRule" id="PRU00335"/>
    </source>
</evidence>
<evidence type="ECO:0000313" key="6">
    <source>
        <dbReference type="EMBL" id="AEV75282.1"/>
    </source>
</evidence>
<keyword evidence="3" id="KW-0804">Transcription</keyword>
<dbReference type="Proteomes" id="UP000005442">
    <property type="component" value="Chromosome"/>
</dbReference>
<reference evidence="6 7" key="1">
    <citation type="submission" date="2011-12" db="EMBL/GenBank/DDBJ databases">
        <title>Complete sequence of Mycobacterium rhodesiae NBB3.</title>
        <authorList>
            <consortium name="US DOE Joint Genome Institute"/>
            <person name="Lucas S."/>
            <person name="Han J."/>
            <person name="Lapidus A."/>
            <person name="Cheng J.-F."/>
            <person name="Goodwin L."/>
            <person name="Pitluck S."/>
            <person name="Peters L."/>
            <person name="Mikhailova N."/>
            <person name="Gu W."/>
            <person name="Detter J.C."/>
            <person name="Han C."/>
            <person name="Tapia R."/>
            <person name="Land M."/>
            <person name="Hauser L."/>
            <person name="Kyrpides N."/>
            <person name="Ivanova N."/>
            <person name="Pagani I."/>
            <person name="Mattes T."/>
            <person name="Holmes A."/>
            <person name="Rutledge P."/>
            <person name="Paulsen I."/>
            <person name="Coleman N."/>
            <person name="Woyke T."/>
        </authorList>
    </citation>
    <scope>NUCLEOTIDE SEQUENCE [LARGE SCALE GENOMIC DNA]</scope>
    <source>
        <strain evidence="6 7">NBB3</strain>
    </source>
</reference>
<dbReference type="InterPro" id="IPR050109">
    <property type="entry name" value="HTH-type_TetR-like_transc_reg"/>
</dbReference>
<dbReference type="eggNOG" id="COG1309">
    <property type="taxonomic scope" value="Bacteria"/>
</dbReference>